<sequence>MPAHRIDLFVAGEQGQVYKLLVEDKYADGASTLTGLFETARTHLRTDVR</sequence>
<dbReference type="Proteomes" id="UP001382904">
    <property type="component" value="Unassembled WGS sequence"/>
</dbReference>
<evidence type="ECO:0000313" key="2">
    <source>
        <dbReference type="Proteomes" id="UP001382904"/>
    </source>
</evidence>
<organism evidence="1 2">
    <name type="scientific">Streptomyces caledonius</name>
    <dbReference type="NCBI Taxonomy" id="3134107"/>
    <lineage>
        <taxon>Bacteria</taxon>
        <taxon>Bacillati</taxon>
        <taxon>Actinomycetota</taxon>
        <taxon>Actinomycetes</taxon>
        <taxon>Kitasatosporales</taxon>
        <taxon>Streptomycetaceae</taxon>
        <taxon>Streptomyces</taxon>
    </lineage>
</organism>
<name>A0ABU8U1R0_9ACTN</name>
<proteinExistence type="predicted"/>
<gene>
    <name evidence="1" type="ORF">WKI68_10760</name>
</gene>
<dbReference type="EMBL" id="JBBKAM010000002">
    <property type="protein sequence ID" value="MEJ8641815.1"/>
    <property type="molecule type" value="Genomic_DNA"/>
</dbReference>
<keyword evidence="2" id="KW-1185">Reference proteome</keyword>
<protein>
    <submittedName>
        <fullName evidence="1">Uncharacterized protein</fullName>
    </submittedName>
</protein>
<comment type="caution">
    <text evidence="1">The sequence shown here is derived from an EMBL/GenBank/DDBJ whole genome shotgun (WGS) entry which is preliminary data.</text>
</comment>
<evidence type="ECO:0000313" key="1">
    <source>
        <dbReference type="EMBL" id="MEJ8641815.1"/>
    </source>
</evidence>
<accession>A0ABU8U1R0</accession>
<reference evidence="1 2" key="1">
    <citation type="submission" date="2024-03" db="EMBL/GenBank/DDBJ databases">
        <title>Novel Streptomyces species of biotechnological and ecological value are a feature of Machair soil.</title>
        <authorList>
            <person name="Prole J.R."/>
            <person name="Goodfellow M."/>
            <person name="Allenby N."/>
            <person name="Ward A.C."/>
        </authorList>
    </citation>
    <scope>NUCLEOTIDE SEQUENCE [LARGE SCALE GENOMIC DNA]</scope>
    <source>
        <strain evidence="1 2">MS1.HAVA.3</strain>
    </source>
</reference>